<proteinExistence type="predicted"/>
<dbReference type="InterPro" id="IPR025506">
    <property type="entry name" value="Abi_alpha"/>
</dbReference>
<dbReference type="RefSeq" id="WP_170197696.1">
    <property type="nucleotide sequence ID" value="NZ_JABBNB010000054.1"/>
</dbReference>
<dbReference type="AlphaFoldDB" id="A0A848L9Q9"/>
<dbReference type="Gene3D" id="3.30.110.190">
    <property type="match status" value="1"/>
</dbReference>
<accession>A0A848L9Q9</accession>
<evidence type="ECO:0000313" key="1">
    <source>
        <dbReference type="EMBL" id="NMO05191.1"/>
    </source>
</evidence>
<protein>
    <submittedName>
        <fullName evidence="1">DUF4393 domain-containing protein</fullName>
    </submittedName>
</protein>
<dbReference type="Proteomes" id="UP000550729">
    <property type="component" value="Unassembled WGS sequence"/>
</dbReference>
<organism evidence="1 2">
    <name type="scientific">Gordonia asplenii</name>
    <dbReference type="NCBI Taxonomy" id="2725283"/>
    <lineage>
        <taxon>Bacteria</taxon>
        <taxon>Bacillati</taxon>
        <taxon>Actinomycetota</taxon>
        <taxon>Actinomycetes</taxon>
        <taxon>Mycobacteriales</taxon>
        <taxon>Gordoniaceae</taxon>
        <taxon>Gordonia</taxon>
    </lineage>
</organism>
<name>A0A848L9Q9_9ACTN</name>
<dbReference type="EMBL" id="JABBNB010000054">
    <property type="protein sequence ID" value="NMO05191.1"/>
    <property type="molecule type" value="Genomic_DNA"/>
</dbReference>
<comment type="caution">
    <text evidence="1">The sequence shown here is derived from an EMBL/GenBank/DDBJ whole genome shotgun (WGS) entry which is preliminary data.</text>
</comment>
<evidence type="ECO:0000313" key="2">
    <source>
        <dbReference type="Proteomes" id="UP000550729"/>
    </source>
</evidence>
<sequence>MTNPYDPRTWLGSAVDVTRTVLRVAQWAEEQIFDLARTGLDAISPVDDVDDSQTLALPAASNRSDSDHHHVAKPGERLNQKMTVLLDQALNQGTQDSKLALFDRLLDQLVADEARILGALSDGTTSPLINVIGRNPSRTPVLENAALIGRTANLALPNMVPAYVSHLLALGLVEVGPEDSDLKTEYEVLAAETMVLKAIKDSSVGPVGPRVDRRTLRLSPLGMELWETAMQGEAR</sequence>
<keyword evidence="2" id="KW-1185">Reference proteome</keyword>
<reference evidence="1 2" key="1">
    <citation type="submission" date="2020-04" db="EMBL/GenBank/DDBJ databases">
        <title>Gordonia sp. nov. TBRC 11910.</title>
        <authorList>
            <person name="Suriyachadkun C."/>
        </authorList>
    </citation>
    <scope>NUCLEOTIDE SEQUENCE [LARGE SCALE GENOMIC DNA]</scope>
    <source>
        <strain evidence="1 2">TBRC 11910</strain>
    </source>
</reference>
<gene>
    <name evidence="1" type="ORF">HH308_28635</name>
</gene>
<dbReference type="Pfam" id="PF14337">
    <property type="entry name" value="Abi_alpha"/>
    <property type="match status" value="1"/>
</dbReference>